<feature type="region of interest" description="Disordered" evidence="1">
    <location>
        <begin position="33"/>
        <end position="52"/>
    </location>
</feature>
<proteinExistence type="predicted"/>
<dbReference type="EMBL" id="MLAW01000026">
    <property type="protein sequence ID" value="OJJ24773.1"/>
    <property type="molecule type" value="Genomic_DNA"/>
</dbReference>
<evidence type="ECO:0000313" key="2">
    <source>
        <dbReference type="EMBL" id="OJJ24773.1"/>
    </source>
</evidence>
<reference evidence="2" key="1">
    <citation type="submission" date="2016-10" db="EMBL/GenBank/DDBJ databases">
        <title>CRISPR-Cas defence system in Roseofilum reptotaenium: evidence of a bacteriophage-cyanobacterium arms race in the coral black band disease.</title>
        <authorList>
            <person name="Buerger P."/>
            <person name="Wood-Charlson E.M."/>
            <person name="Weynberg K.D."/>
            <person name="Willis B."/>
            <person name="Van Oppen M.J."/>
        </authorList>
    </citation>
    <scope>NUCLEOTIDE SEQUENCE [LARGE SCALE GENOMIC DNA]</scope>
    <source>
        <strain evidence="2">AO1-A</strain>
    </source>
</reference>
<protein>
    <submittedName>
        <fullName evidence="2">Uncharacterized protein</fullName>
    </submittedName>
</protein>
<keyword evidence="3" id="KW-1185">Reference proteome</keyword>
<sequence length="83" mass="9116">MTQQPIEIEGTWEEIMAHSAQLAGCSVHVTVLSHPPQTPSSEKPSSFRPASGHSLLRHAGTWAGNDLEECLESVYETRSPLEF</sequence>
<gene>
    <name evidence="2" type="ORF">BI308_15190</name>
</gene>
<comment type="caution">
    <text evidence="2">The sequence shown here is derived from an EMBL/GenBank/DDBJ whole genome shotgun (WGS) entry which is preliminary data.</text>
</comment>
<dbReference type="Proteomes" id="UP000183940">
    <property type="component" value="Unassembled WGS sequence"/>
</dbReference>
<evidence type="ECO:0000313" key="3">
    <source>
        <dbReference type="Proteomes" id="UP000183940"/>
    </source>
</evidence>
<organism evidence="2 3">
    <name type="scientific">Roseofilum reptotaenium AO1-A</name>
    <dbReference type="NCBI Taxonomy" id="1925591"/>
    <lineage>
        <taxon>Bacteria</taxon>
        <taxon>Bacillati</taxon>
        <taxon>Cyanobacteriota</taxon>
        <taxon>Cyanophyceae</taxon>
        <taxon>Desertifilales</taxon>
        <taxon>Desertifilaceae</taxon>
        <taxon>Roseofilum</taxon>
    </lineage>
</organism>
<name>A0A1L9QQ43_9CYAN</name>
<accession>A0A1L9QQ43</accession>
<dbReference type="AlphaFoldDB" id="A0A1L9QQ43"/>
<evidence type="ECO:0000256" key="1">
    <source>
        <dbReference type="SAM" id="MobiDB-lite"/>
    </source>
</evidence>